<dbReference type="AlphaFoldDB" id="A0A0C1MV60"/>
<dbReference type="SUPFAM" id="SSF143100">
    <property type="entry name" value="TTHA1013/TTHA0281-like"/>
    <property type="match status" value="1"/>
</dbReference>
<dbReference type="Proteomes" id="UP000031258">
    <property type="component" value="Unassembled WGS sequence"/>
</dbReference>
<comment type="caution">
    <text evidence="1">The sequence shown here is derived from an EMBL/GenBank/DDBJ whole genome shotgun (WGS) entry which is preliminary data.</text>
</comment>
<organism evidence="1 2">
    <name type="scientific">Candidatus Jidaibacter acanthamoebae</name>
    <dbReference type="NCBI Taxonomy" id="86105"/>
    <lineage>
        <taxon>Bacteria</taxon>
        <taxon>Pseudomonadati</taxon>
        <taxon>Pseudomonadota</taxon>
        <taxon>Alphaproteobacteria</taxon>
        <taxon>Rickettsiales</taxon>
        <taxon>Candidatus Midichloriaceae</taxon>
        <taxon>Candidatus Jidaibacter</taxon>
    </lineage>
</organism>
<name>A0A0C1MV60_9RICK</name>
<reference evidence="1 2" key="1">
    <citation type="submission" date="2014-11" db="EMBL/GenBank/DDBJ databases">
        <title>A Rickettsiales Symbiont of Amoebae With Ancient Features.</title>
        <authorList>
            <person name="Schulz F."/>
            <person name="Martijn J."/>
            <person name="Wascher F."/>
            <person name="Kostanjsek R."/>
            <person name="Ettema T.J."/>
            <person name="Horn M."/>
        </authorList>
    </citation>
    <scope>NUCLEOTIDE SEQUENCE [LARGE SCALE GENOMIC DNA]</scope>
    <source>
        <strain evidence="1 2">UWC36</strain>
    </source>
</reference>
<proteinExistence type="predicted"/>
<accession>A0A0C1MV60</accession>
<dbReference type="EMBL" id="JSWE01000055">
    <property type="protein sequence ID" value="KIE06032.1"/>
    <property type="molecule type" value="Genomic_DNA"/>
</dbReference>
<evidence type="ECO:0000313" key="1">
    <source>
        <dbReference type="EMBL" id="KIE06032.1"/>
    </source>
</evidence>
<keyword evidence="2" id="KW-1185">Reference proteome</keyword>
<dbReference type="STRING" id="86105.NF27_CD00080"/>
<dbReference type="InterPro" id="IPR035069">
    <property type="entry name" value="TTHA1013/TTHA0281-like"/>
</dbReference>
<evidence type="ECO:0000313" key="2">
    <source>
        <dbReference type="Proteomes" id="UP000031258"/>
    </source>
</evidence>
<gene>
    <name evidence="1" type="ORF">NF27_CD00080</name>
</gene>
<protein>
    <submittedName>
        <fullName evidence="1">HicB-like protein</fullName>
    </submittedName>
</protein>
<sequence>MDMRKTDLMEYKNYYGSVHFNTEEKIFYGKIEFIRDLVNYEAYNAEELINAFYEAVDSYMEDRKILNKKPDVPFKGSFNFRVTR</sequence>